<accession>A0A533Q8C3</accession>
<protein>
    <submittedName>
        <fullName evidence="2">Uncharacterized protein</fullName>
    </submittedName>
</protein>
<feature type="transmembrane region" description="Helical" evidence="1">
    <location>
        <begin position="20"/>
        <end position="43"/>
    </location>
</feature>
<dbReference type="AlphaFoldDB" id="A0A533Q8C3"/>
<keyword evidence="1" id="KW-1133">Transmembrane helix</keyword>
<evidence type="ECO:0000256" key="1">
    <source>
        <dbReference type="SAM" id="Phobius"/>
    </source>
</evidence>
<keyword evidence="1" id="KW-0472">Membrane</keyword>
<keyword evidence="1" id="KW-0812">Transmembrane</keyword>
<reference evidence="2 3" key="1">
    <citation type="submission" date="2019-04" db="EMBL/GenBank/DDBJ databases">
        <title>Genome of a novel bacterium Candidatus Jettenia ecosi reconstructed from metagenome of an anammox bioreactor.</title>
        <authorList>
            <person name="Mardanov A.V."/>
            <person name="Beletsky A.V."/>
            <person name="Ravin N.V."/>
            <person name="Botchkova E.A."/>
            <person name="Litti Y.V."/>
            <person name="Nozhevnikova A.N."/>
        </authorList>
    </citation>
    <scope>NUCLEOTIDE SEQUENCE [LARGE SCALE GENOMIC DNA]</scope>
    <source>
        <strain evidence="2">J2</strain>
    </source>
</reference>
<dbReference type="EMBL" id="SULG01000102">
    <property type="protein sequence ID" value="TLD40429.1"/>
    <property type="molecule type" value="Genomic_DNA"/>
</dbReference>
<evidence type="ECO:0000313" key="2">
    <source>
        <dbReference type="EMBL" id="TLD40429.1"/>
    </source>
</evidence>
<name>A0A533Q8C3_9BACT</name>
<comment type="caution">
    <text evidence="2">The sequence shown here is derived from an EMBL/GenBank/DDBJ whole genome shotgun (WGS) entry which is preliminary data.</text>
</comment>
<dbReference type="Proteomes" id="UP000319783">
    <property type="component" value="Unassembled WGS sequence"/>
</dbReference>
<evidence type="ECO:0000313" key="3">
    <source>
        <dbReference type="Proteomes" id="UP000319783"/>
    </source>
</evidence>
<sequence length="49" mass="5701">MYKEDIYKGAGELMEKDFNFAYLFFLSEFILAILLKAFFGFFVSPSSDV</sequence>
<gene>
    <name evidence="2" type="ORF">JETT_3315</name>
</gene>
<proteinExistence type="predicted"/>
<organism evidence="2 3">
    <name type="scientific">Candidatus Jettenia ecosi</name>
    <dbReference type="NCBI Taxonomy" id="2494326"/>
    <lineage>
        <taxon>Bacteria</taxon>
        <taxon>Pseudomonadati</taxon>
        <taxon>Planctomycetota</taxon>
        <taxon>Candidatus Brocadiia</taxon>
        <taxon>Candidatus Brocadiales</taxon>
        <taxon>Candidatus Brocadiaceae</taxon>
        <taxon>Candidatus Jettenia</taxon>
    </lineage>
</organism>